<evidence type="ECO:0000313" key="2">
    <source>
        <dbReference type="EMBL" id="KFA93928.1"/>
    </source>
</evidence>
<reference evidence="2 3" key="1">
    <citation type="submission" date="2014-07" db="EMBL/GenBank/DDBJ databases">
        <title>Draft Genome Sequence of Gephyronic Acid Producer, Cystobacter violaceus Strain Cb vi76.</title>
        <authorList>
            <person name="Stevens D.C."/>
            <person name="Young J."/>
            <person name="Carmichael R."/>
            <person name="Tan J."/>
            <person name="Taylor R.E."/>
        </authorList>
    </citation>
    <scope>NUCLEOTIDE SEQUENCE [LARGE SCALE GENOMIC DNA]</scope>
    <source>
        <strain evidence="2 3">Cb vi76</strain>
    </source>
</reference>
<feature type="compositionally biased region" description="Basic and acidic residues" evidence="1">
    <location>
        <begin position="1"/>
        <end position="10"/>
    </location>
</feature>
<proteinExistence type="predicted"/>
<feature type="region of interest" description="Disordered" evidence="1">
    <location>
        <begin position="1"/>
        <end position="52"/>
    </location>
</feature>
<dbReference type="Proteomes" id="UP000028547">
    <property type="component" value="Unassembled WGS sequence"/>
</dbReference>
<evidence type="ECO:0000256" key="1">
    <source>
        <dbReference type="SAM" id="MobiDB-lite"/>
    </source>
</evidence>
<name>A0A084SZP3_9BACT</name>
<comment type="caution">
    <text evidence="2">The sequence shown here is derived from an EMBL/GenBank/DDBJ whole genome shotgun (WGS) entry which is preliminary data.</text>
</comment>
<evidence type="ECO:0000313" key="3">
    <source>
        <dbReference type="Proteomes" id="UP000028547"/>
    </source>
</evidence>
<protein>
    <submittedName>
        <fullName evidence="2">Uncharacterized protein</fullName>
    </submittedName>
</protein>
<accession>A0A084SZP3</accession>
<organism evidence="2 3">
    <name type="scientific">Archangium violaceum Cb vi76</name>
    <dbReference type="NCBI Taxonomy" id="1406225"/>
    <lineage>
        <taxon>Bacteria</taxon>
        <taxon>Pseudomonadati</taxon>
        <taxon>Myxococcota</taxon>
        <taxon>Myxococcia</taxon>
        <taxon>Myxococcales</taxon>
        <taxon>Cystobacterineae</taxon>
        <taxon>Archangiaceae</taxon>
        <taxon>Archangium</taxon>
    </lineage>
</organism>
<dbReference type="AlphaFoldDB" id="A0A084SZP3"/>
<gene>
    <name evidence="2" type="ORF">Q664_06120</name>
</gene>
<sequence>MARDKDDDRGGGGFSGKRTKSWREIDASRGKGRGHTSRQDDPAQQRIERSASYQKYKAAADALFTGGELPEGLAKTFDPEGKRKAQKQAMQKLMESAEDPRAWAQGVLDYLEKYPELPEDPYFLDSLLGHPRERIVDKALGRLEELEAEGKLVKTKVPKSLDQRLKGIELTSLDPDMQSRAKALREKLRV</sequence>
<dbReference type="RefSeq" id="WP_043390805.1">
    <property type="nucleotide sequence ID" value="NZ_JPMI01000033.1"/>
</dbReference>
<feature type="compositionally biased region" description="Basic and acidic residues" evidence="1">
    <location>
        <begin position="37"/>
        <end position="49"/>
    </location>
</feature>
<dbReference type="EMBL" id="JPMI01000033">
    <property type="protein sequence ID" value="KFA93928.1"/>
    <property type="molecule type" value="Genomic_DNA"/>
</dbReference>